<dbReference type="EC" id="3.4.24.-" evidence="8"/>
<dbReference type="Pfam" id="PF01447">
    <property type="entry name" value="Peptidase_M4"/>
    <property type="match status" value="1"/>
</dbReference>
<dbReference type="CDD" id="cd09597">
    <property type="entry name" value="M4_TLP"/>
    <property type="match status" value="1"/>
</dbReference>
<proteinExistence type="inferred from homology"/>
<reference evidence="12" key="1">
    <citation type="submission" date="2019-01" db="EMBL/GenBank/DDBJ databases">
        <title>Gri0909 isolated from a small marine red alga.</title>
        <authorList>
            <person name="Kim J."/>
            <person name="Jeong S.E."/>
            <person name="Jeon C.O."/>
        </authorList>
    </citation>
    <scope>NUCLEOTIDE SEQUENCE [LARGE SCALE GENOMIC DNA]</scope>
    <source>
        <strain evidence="12">Gri0909</strain>
    </source>
</reference>
<evidence type="ECO:0000259" key="10">
    <source>
        <dbReference type="Pfam" id="PF02868"/>
    </source>
</evidence>
<dbReference type="Gene3D" id="1.10.390.10">
    <property type="entry name" value="Neutral Protease Domain 2"/>
    <property type="match status" value="1"/>
</dbReference>
<feature type="domain" description="Peptidase M4 C-terminal" evidence="10">
    <location>
        <begin position="405"/>
        <end position="573"/>
    </location>
</feature>
<dbReference type="Pfam" id="PF02868">
    <property type="entry name" value="Peptidase_M4_C"/>
    <property type="match status" value="1"/>
</dbReference>
<dbReference type="PRINTS" id="PR00730">
    <property type="entry name" value="THERMOLYSIN"/>
</dbReference>
<gene>
    <name evidence="11" type="ORF">EOI86_10845</name>
</gene>
<comment type="similarity">
    <text evidence="1 8">Belongs to the peptidase M4 family.</text>
</comment>
<dbReference type="Gene3D" id="3.10.170.10">
    <property type="match status" value="1"/>
</dbReference>
<evidence type="ECO:0000256" key="6">
    <source>
        <dbReference type="ARBA" id="ARBA00023049"/>
    </source>
</evidence>
<protein>
    <recommendedName>
        <fullName evidence="8">Neutral metalloproteinase</fullName>
        <ecNumber evidence="8">3.4.24.-</ecNumber>
    </recommendedName>
</protein>
<dbReference type="SUPFAM" id="SSF55486">
    <property type="entry name" value="Metalloproteases ('zincins'), catalytic domain"/>
    <property type="match status" value="1"/>
</dbReference>
<evidence type="ECO:0000256" key="7">
    <source>
        <dbReference type="PIRSR" id="PIRSR623612-1"/>
    </source>
</evidence>
<evidence type="ECO:0000256" key="2">
    <source>
        <dbReference type="ARBA" id="ARBA00022670"/>
    </source>
</evidence>
<dbReference type="PANTHER" id="PTHR33794">
    <property type="entry name" value="BACILLOLYSIN"/>
    <property type="match status" value="1"/>
</dbReference>
<dbReference type="RefSeq" id="WP_127765237.1">
    <property type="nucleotide sequence ID" value="NZ_SADE01000002.1"/>
</dbReference>
<dbReference type="GO" id="GO:0006508">
    <property type="term" value="P:proteolysis"/>
    <property type="evidence" value="ECO:0007669"/>
    <property type="project" value="UniProtKB-KW"/>
</dbReference>
<feature type="active site" evidence="7">
    <location>
        <position position="395"/>
    </location>
</feature>
<dbReference type="InterPro" id="IPR027268">
    <property type="entry name" value="Peptidase_M4/M1_CTD_sf"/>
</dbReference>
<dbReference type="InterPro" id="IPR023612">
    <property type="entry name" value="Peptidase_M4"/>
</dbReference>
<dbReference type="Proteomes" id="UP000287447">
    <property type="component" value="Unassembled WGS sequence"/>
</dbReference>
<dbReference type="InterPro" id="IPR013856">
    <property type="entry name" value="Peptidase_M4_domain"/>
</dbReference>
<keyword evidence="4 8" id="KW-0378">Hydrolase</keyword>
<comment type="caution">
    <text evidence="11">The sequence shown here is derived from an EMBL/GenBank/DDBJ whole genome shotgun (WGS) entry which is preliminary data.</text>
</comment>
<evidence type="ECO:0000256" key="3">
    <source>
        <dbReference type="ARBA" id="ARBA00022723"/>
    </source>
</evidence>
<comment type="subcellular location">
    <subcellularLocation>
        <location evidence="8">Secreted</location>
    </subcellularLocation>
</comment>
<keyword evidence="2 8" id="KW-0645">Protease</keyword>
<evidence type="ECO:0000256" key="8">
    <source>
        <dbReference type="RuleBase" id="RU366073"/>
    </source>
</evidence>
<evidence type="ECO:0000313" key="11">
    <source>
        <dbReference type="EMBL" id="RVU35760.1"/>
    </source>
</evidence>
<evidence type="ECO:0000256" key="4">
    <source>
        <dbReference type="ARBA" id="ARBA00022801"/>
    </source>
</evidence>
<evidence type="ECO:0000259" key="9">
    <source>
        <dbReference type="Pfam" id="PF01447"/>
    </source>
</evidence>
<comment type="function">
    <text evidence="8">Extracellular zinc metalloprotease.</text>
</comment>
<evidence type="ECO:0000256" key="1">
    <source>
        <dbReference type="ARBA" id="ARBA00009388"/>
    </source>
</evidence>
<dbReference type="InterPro" id="IPR050728">
    <property type="entry name" value="Zinc_Metalloprotease_M4"/>
</dbReference>
<dbReference type="EMBL" id="SADE01000002">
    <property type="protein sequence ID" value="RVU35760.1"/>
    <property type="molecule type" value="Genomic_DNA"/>
</dbReference>
<organism evidence="11 12">
    <name type="scientific">Hwanghaeella grinnelliae</name>
    <dbReference type="NCBI Taxonomy" id="2500179"/>
    <lineage>
        <taxon>Bacteria</taxon>
        <taxon>Pseudomonadati</taxon>
        <taxon>Pseudomonadota</taxon>
        <taxon>Alphaproteobacteria</taxon>
        <taxon>Rhodospirillales</taxon>
        <taxon>Rhodospirillaceae</taxon>
        <taxon>Hwanghaeella</taxon>
    </lineage>
</organism>
<dbReference type="GO" id="GO:0005576">
    <property type="term" value="C:extracellular region"/>
    <property type="evidence" value="ECO:0007669"/>
    <property type="project" value="UniProtKB-SubCell"/>
</dbReference>
<dbReference type="PANTHER" id="PTHR33794:SF1">
    <property type="entry name" value="BACILLOLYSIN"/>
    <property type="match status" value="1"/>
</dbReference>
<keyword evidence="3" id="KW-0479">Metal-binding</keyword>
<dbReference type="GO" id="GO:0046872">
    <property type="term" value="F:metal ion binding"/>
    <property type="evidence" value="ECO:0007669"/>
    <property type="project" value="UniProtKB-UniRule"/>
</dbReference>
<keyword evidence="12" id="KW-1185">Reference proteome</keyword>
<accession>A0A437QMW4</accession>
<dbReference type="AlphaFoldDB" id="A0A437QMW4"/>
<keyword evidence="8" id="KW-0964">Secreted</keyword>
<keyword evidence="5 8" id="KW-0862">Zinc</keyword>
<comment type="cofactor">
    <cofactor evidence="8">
        <name>Zn(2+)</name>
        <dbReference type="ChEBI" id="CHEBI:29105"/>
    </cofactor>
</comment>
<dbReference type="GO" id="GO:0004222">
    <property type="term" value="F:metalloendopeptidase activity"/>
    <property type="evidence" value="ECO:0007669"/>
    <property type="project" value="UniProtKB-UniRule"/>
</dbReference>
<dbReference type="InterPro" id="IPR001570">
    <property type="entry name" value="Peptidase_M4_C_domain"/>
</dbReference>
<name>A0A437QMW4_9PROT</name>
<evidence type="ECO:0000313" key="12">
    <source>
        <dbReference type="Proteomes" id="UP000287447"/>
    </source>
</evidence>
<feature type="active site" description="Proton donor" evidence="7">
    <location>
        <position position="488"/>
    </location>
</feature>
<dbReference type="OrthoDB" id="5378341at2"/>
<feature type="domain" description="Peptidase M4" evidence="9">
    <location>
        <begin position="252"/>
        <end position="402"/>
    </location>
</feature>
<evidence type="ECO:0000256" key="5">
    <source>
        <dbReference type="ARBA" id="ARBA00022833"/>
    </source>
</evidence>
<sequence length="574" mass="63837">MAAHFKKLMYNIADRMDAMSEIAPGFVTEAFTDEATADTVLAFGTDEEAARYYAERFISETEDADLLPAIGPDLPAVMPGLVRTRDEDLKRAETRTLHFGQQHRTVPIFGTNAVVEIDSGTRELVSFDAELTSEPDVDPIPYKSIPQAYASIQEATLHCPPLDTIDPPKLCYFAEAEGSQWHLTYHFKDVEAVPREVADVMTRSDGQHGHGLADVSPREVRLTYDYLVDAKDGQVVYFFSSGPTVVPVLCEGDDEVSVRRQFHGQTKNNTYILFDPQRNIVTFDHNFNDIQGPAPLAPIDNPSADFGSTATAGVSAHYHATLVFDFFNDVLKRKGIDDKGMRLESVVNCTYSAHGPGMAWRNAVWWKKRMWYGQSALPNGSYESFARYLDVIAHELTHGITETTSNLVYRDESGALNESFSDIFGVMVANWYPGEPNALANWNWEIGSGLGSNGGPMRDMSDPARTSHPDHWSKRKYLGTHHDNGGVHYNSNIHNKAAFNLFMEKNAAGDHVLSPDEIGLFYYYTLLRLGRRATLRDCRAALLSVAATYFRGLPARAREAADAIKAAYDKVGIL</sequence>
<keyword evidence="6 8" id="KW-0482">Metalloprotease</keyword>